<evidence type="ECO:0008006" key="7">
    <source>
        <dbReference type="Google" id="ProtNLM"/>
    </source>
</evidence>
<gene>
    <name evidence="5" type="ORF">BB561_001284</name>
</gene>
<dbReference type="PANTHER" id="PTHR46647:SF1">
    <property type="entry name" value="RAB9 EFFECTOR PROTEIN WITH KELCH MOTIFS"/>
    <property type="match status" value="1"/>
</dbReference>
<feature type="region of interest" description="Disordered" evidence="4">
    <location>
        <begin position="546"/>
        <end position="615"/>
    </location>
</feature>
<dbReference type="STRING" id="133385.A0A2T9YVE9"/>
<evidence type="ECO:0000256" key="4">
    <source>
        <dbReference type="SAM" id="MobiDB-lite"/>
    </source>
</evidence>
<feature type="compositionally biased region" description="Polar residues" evidence="4">
    <location>
        <begin position="492"/>
        <end position="511"/>
    </location>
</feature>
<dbReference type="InterPro" id="IPR015915">
    <property type="entry name" value="Kelch-typ_b-propeller"/>
</dbReference>
<dbReference type="SUPFAM" id="SSF117281">
    <property type="entry name" value="Kelch motif"/>
    <property type="match status" value="1"/>
</dbReference>
<dbReference type="Gene3D" id="2.120.10.80">
    <property type="entry name" value="Kelch-type beta propeller"/>
    <property type="match status" value="2"/>
</dbReference>
<feature type="coiled-coil region" evidence="3">
    <location>
        <begin position="1403"/>
        <end position="1430"/>
    </location>
</feature>
<evidence type="ECO:0000313" key="6">
    <source>
        <dbReference type="Proteomes" id="UP000245383"/>
    </source>
</evidence>
<keyword evidence="6" id="KW-1185">Reference proteome</keyword>
<dbReference type="InterPro" id="IPR052124">
    <property type="entry name" value="Rab9_kelch_effector"/>
</dbReference>
<feature type="coiled-coil region" evidence="3">
    <location>
        <begin position="1121"/>
        <end position="1155"/>
    </location>
</feature>
<evidence type="ECO:0000256" key="2">
    <source>
        <dbReference type="ARBA" id="ARBA00022737"/>
    </source>
</evidence>
<dbReference type="Proteomes" id="UP000245383">
    <property type="component" value="Unassembled WGS sequence"/>
</dbReference>
<keyword evidence="2" id="KW-0677">Repeat</keyword>
<feature type="compositionally biased region" description="Polar residues" evidence="4">
    <location>
        <begin position="579"/>
        <end position="604"/>
    </location>
</feature>
<feature type="compositionally biased region" description="Low complexity" evidence="4">
    <location>
        <begin position="565"/>
        <end position="578"/>
    </location>
</feature>
<feature type="region of interest" description="Disordered" evidence="4">
    <location>
        <begin position="478"/>
        <end position="526"/>
    </location>
</feature>
<feature type="region of interest" description="Disordered" evidence="4">
    <location>
        <begin position="67"/>
        <end position="104"/>
    </location>
</feature>
<feature type="compositionally biased region" description="Low complexity" evidence="4">
    <location>
        <begin position="685"/>
        <end position="745"/>
    </location>
</feature>
<protein>
    <recommendedName>
        <fullName evidence="7">Tip elongation aberrant protein 1</fullName>
    </recommendedName>
</protein>
<dbReference type="OrthoDB" id="45365at2759"/>
<keyword evidence="3" id="KW-0175">Coiled coil</keyword>
<feature type="compositionally biased region" description="Low complexity" evidence="4">
    <location>
        <begin position="151"/>
        <end position="166"/>
    </location>
</feature>
<sequence>MQNFFSRSKFSRKSNSSLNESKKNISAKNAPLSTSNLSFNKNSAQLQNNASTTEQIVPQSSINTPYQSLQHKTSTLNADSNTPSPNISNTLPIPPHNRKPLTIKPTNTDLKAQSFLASPHSTPAQVPPKDLPFTPNPEPTPLNSSTKARHSLSQTQQQQAKPQTSSGIWLEKRISGYEVLPRRGLSVSLHSSDVYIFAGRADKKLKNDLVKLDTENFVASLVNPSGYIPEPREGHAAAFIGRTMFVFGGELEDGHCDDCLYAFNIGNEMWYKVPITGNSLLGRKGHTAISVGSSVYIFGGTVDGYYLHDLACFNVRLAATDGPGWKFIETDGKFPLGRAGHTCNYYNDKIYIYGGMCGNVCFNDLWSYSITENKWEQILLRGATPPARYGHASALVDDCIFIMGGRTIDGTAITDFFAYKISTQRWYTFPVQSSKWPHRVDPVLSIHKSKLLLFSGNATPAIDSATINILDTNKIKIMPDPQTNQKQRESTESYSNRRNTIQTPSNKQNTGVAGAPSDLTIPRSSTMDNIGSDSFFIQSRKYSQGSSSMNYSSFQDDPKSPSIYNQSQQKNSFSNSPNLTSINHKSDISNTINGSSLNQSNSLKDSIPHSGETHPELIGKIENQDFKLGEPLQFSPTFNKNDIDNPNTNKSISTNLSNSSDQNNTSSLNKSLPSTNYGYTSKLRSPSTGLNSSLISSSPKFSQSPKSSQSSQNQSLQGIKTTASKSMIKPPSSSSSPFNQSISNQKSEFTNIPPKDFANPFGFKKFSEQSNQNKELPPLSDPSLILPKETTDSDRPYFNKSGLTLDDKKFSSNENFSISNQNQHDDLANIDKQQQTVRNLNQTTAINNDLTDRRLTIQLRNRMSTMNSDSTPYNALGIAPSGENLDRNIDQAERLSDNLEKYNGSYSDIFKNNLESYVMEENSANNKFLNDKSESTALAKKKSSMDGLITSDKKNIMSIHPMHNPELANELNVQNDSNYSMDAIFQKLGSKYGVLDDFQRDSDYNINGPNNDNVCLNTDYDLNDPRNTAKLAGLVIALSKELESTKIQLNGSMKSALNRIYEAERGRRAVLQEAIYLKTKSCALASGNLEMLSKVNAQRTLDLERQLANTINENGSLRNHITETNLSLRRTQERLAEYQNEVESTKQQLQMMEQFYQFSNNSSTFVATPQSPLGTNNSETNGVGFSTDPYDVSSISHAQEILTLRKEIINLNSNEQSLLLDVENALRALNAANDRSDKLQEMLNSTEKENENLRAEILSLSSQLGAEKSNVSKLKSKLEQSEHLFIGLREQVSALNEIKKQAVNGRSNNSREYLVEQPDKASVITNGSNINNTQSNIQTFAKSSIDFNKSDHEKVSSRSDSNIAAGSKISTNAALDSAGNPINDIQNAFISTQKQWSLSRNEVMNLKQVLRESEERKNDIEAQLINKDRELTNAVARLEAFTKLVVDLDTKRKNTEILRNRAKSASSLYFKNSNLSTSSALLNINGGGSRADQIRAGGNRSYSSSEIYSEESNEKSVSDISYKPTVTNDTYITLSHPEDNLSSNSNLLKKPELNSYNNEHSRQHNIEPERIINSDHTSDLETSTIQDNNNLANISLQNNLQKGTNNLINEKNGDNAEELEYAYNDENSLSVMLSTLHQLQQPYTESLN</sequence>
<evidence type="ECO:0000256" key="3">
    <source>
        <dbReference type="SAM" id="Coils"/>
    </source>
</evidence>
<feature type="coiled-coil region" evidence="3">
    <location>
        <begin position="1222"/>
        <end position="1263"/>
    </location>
</feature>
<organism evidence="5 6">
    <name type="scientific">Smittium simulii</name>
    <dbReference type="NCBI Taxonomy" id="133385"/>
    <lineage>
        <taxon>Eukaryota</taxon>
        <taxon>Fungi</taxon>
        <taxon>Fungi incertae sedis</taxon>
        <taxon>Zoopagomycota</taxon>
        <taxon>Kickxellomycotina</taxon>
        <taxon>Harpellomycetes</taxon>
        <taxon>Harpellales</taxon>
        <taxon>Legeriomycetaceae</taxon>
        <taxon>Smittium</taxon>
    </lineage>
</organism>
<name>A0A2T9YVE9_9FUNG</name>
<dbReference type="PANTHER" id="PTHR46647">
    <property type="entry name" value="RAB9 EFFECTOR PROTEIN WITH KELCH MOTIFS"/>
    <property type="match status" value="1"/>
</dbReference>
<feature type="compositionally biased region" description="Polar residues" evidence="4">
    <location>
        <begin position="634"/>
        <end position="684"/>
    </location>
</feature>
<comment type="caution">
    <text evidence="5">The sequence shown here is derived from an EMBL/GenBank/DDBJ whole genome shotgun (WGS) entry which is preliminary data.</text>
</comment>
<keyword evidence="1" id="KW-0880">Kelch repeat</keyword>
<evidence type="ECO:0000313" key="5">
    <source>
        <dbReference type="EMBL" id="PVU96320.1"/>
    </source>
</evidence>
<feature type="compositionally biased region" description="Low complexity" evidence="4">
    <location>
        <begin position="776"/>
        <end position="787"/>
    </location>
</feature>
<dbReference type="EMBL" id="MBFR01000036">
    <property type="protein sequence ID" value="PVU96320.1"/>
    <property type="molecule type" value="Genomic_DNA"/>
</dbReference>
<feature type="region of interest" description="Disordered" evidence="4">
    <location>
        <begin position="118"/>
        <end position="166"/>
    </location>
</feature>
<proteinExistence type="predicted"/>
<feature type="region of interest" description="Disordered" evidence="4">
    <location>
        <begin position="769"/>
        <end position="799"/>
    </location>
</feature>
<dbReference type="Pfam" id="PF24681">
    <property type="entry name" value="Kelch_KLHDC2_KLHL20_DRC7"/>
    <property type="match status" value="1"/>
</dbReference>
<feature type="region of interest" description="Disordered" evidence="4">
    <location>
        <begin position="631"/>
        <end position="754"/>
    </location>
</feature>
<feature type="compositionally biased region" description="Polar residues" evidence="4">
    <location>
        <begin position="67"/>
        <end position="91"/>
    </location>
</feature>
<feature type="compositionally biased region" description="Pro residues" evidence="4">
    <location>
        <begin position="125"/>
        <end position="140"/>
    </location>
</feature>
<accession>A0A2T9YVE9</accession>
<feature type="compositionally biased region" description="Low complexity" evidence="4">
    <location>
        <begin position="1"/>
        <end position="19"/>
    </location>
</feature>
<feature type="region of interest" description="Disordered" evidence="4">
    <location>
        <begin position="1"/>
        <end position="38"/>
    </location>
</feature>
<evidence type="ECO:0000256" key="1">
    <source>
        <dbReference type="ARBA" id="ARBA00022441"/>
    </source>
</evidence>
<reference evidence="5 6" key="1">
    <citation type="journal article" date="2018" name="MBio">
        <title>Comparative Genomics Reveals the Core Gene Toolbox for the Fungus-Insect Symbiosis.</title>
        <authorList>
            <person name="Wang Y."/>
            <person name="Stata M."/>
            <person name="Wang W."/>
            <person name="Stajich J.E."/>
            <person name="White M.M."/>
            <person name="Moncalvo J.M."/>
        </authorList>
    </citation>
    <scope>NUCLEOTIDE SEQUENCE [LARGE SCALE GENOMIC DNA]</scope>
    <source>
        <strain evidence="5 6">SWE-8-4</strain>
    </source>
</reference>